<name>A0ABP4QSR3_9ACTN</name>
<dbReference type="RefSeq" id="WP_344222302.1">
    <property type="nucleotide sequence ID" value="NZ_BAAAOS010000066.1"/>
</dbReference>
<evidence type="ECO:0000313" key="2">
    <source>
        <dbReference type="Proteomes" id="UP001500393"/>
    </source>
</evidence>
<keyword evidence="2" id="KW-1185">Reference proteome</keyword>
<reference evidence="2" key="1">
    <citation type="journal article" date="2019" name="Int. J. Syst. Evol. Microbiol.">
        <title>The Global Catalogue of Microorganisms (GCM) 10K type strain sequencing project: providing services to taxonomists for standard genome sequencing and annotation.</title>
        <authorList>
            <consortium name="The Broad Institute Genomics Platform"/>
            <consortium name="The Broad Institute Genome Sequencing Center for Infectious Disease"/>
            <person name="Wu L."/>
            <person name="Ma J."/>
        </authorList>
    </citation>
    <scope>NUCLEOTIDE SEQUENCE [LARGE SCALE GENOMIC DNA]</scope>
    <source>
        <strain evidence="2">JCM 14969</strain>
    </source>
</reference>
<dbReference type="EMBL" id="BAAAOS010000066">
    <property type="protein sequence ID" value="GAA1616589.1"/>
    <property type="molecule type" value="Genomic_DNA"/>
</dbReference>
<protein>
    <submittedName>
        <fullName evidence="1">Uncharacterized protein</fullName>
    </submittedName>
</protein>
<sequence>MKIQVRETHLLTTDLETELWKVENGQQRYISDAAAVTIAGWFQSSVLAGVAGRVLGAFAAGRAVDHCELLADIGHAEGNRDVRELRHLVTWVTKTQMSGGVEQAGRIETESTWAAAERAHGEREKQIRASLDADANGRAAGHHAARTAGPDSAAVRDQLAEEHGNGGYPDGPLAADYRAGFAFGWATWASHRDTQSAPEPEPFQPHDPAALAACLKSYDALQPDRAKLAAMAEAIDGDDDRQERYEEELSWYETEARVLLDEFVTALRGQTKAQRVHYAELSAGDIVTEHDTEFRVIARGEELRGRRVVQWVSTEAVTEPSDQLRPFVTEIGGSHRLQSREDLAYVYRIAPETKLDL</sequence>
<accession>A0ABP4QSR3</accession>
<gene>
    <name evidence="1" type="ORF">GCM10009789_83270</name>
</gene>
<dbReference type="Proteomes" id="UP001500393">
    <property type="component" value="Unassembled WGS sequence"/>
</dbReference>
<evidence type="ECO:0000313" key="1">
    <source>
        <dbReference type="EMBL" id="GAA1616589.1"/>
    </source>
</evidence>
<organism evidence="1 2">
    <name type="scientific">Kribbella sancticallisti</name>
    <dbReference type="NCBI Taxonomy" id="460087"/>
    <lineage>
        <taxon>Bacteria</taxon>
        <taxon>Bacillati</taxon>
        <taxon>Actinomycetota</taxon>
        <taxon>Actinomycetes</taxon>
        <taxon>Propionibacteriales</taxon>
        <taxon>Kribbellaceae</taxon>
        <taxon>Kribbella</taxon>
    </lineage>
</organism>
<proteinExistence type="predicted"/>
<comment type="caution">
    <text evidence="1">The sequence shown here is derived from an EMBL/GenBank/DDBJ whole genome shotgun (WGS) entry which is preliminary data.</text>
</comment>